<reference evidence="4 5" key="1">
    <citation type="submission" date="2014-07" db="EMBL/GenBank/DDBJ databases">
        <authorList>
            <person name="McCorrison J."/>
            <person name="Sanka R."/>
            <person name="Torralba M."/>
            <person name="Gillis M."/>
            <person name="Haft D.H."/>
            <person name="Methe B."/>
            <person name="Sutton G."/>
            <person name="Nelson K.E."/>
        </authorList>
    </citation>
    <scope>NUCLEOTIDE SEQUENCE [LARGE SCALE GENOMIC DNA]</scope>
    <source>
        <strain evidence="4 5">S7-1-13</strain>
    </source>
</reference>
<accession>A0A095X2P6</accession>
<keyword evidence="1" id="KW-0238">DNA-binding</keyword>
<dbReference type="PANTHER" id="PTHR46558">
    <property type="entry name" value="TRACRIPTIONAL REGULATORY PROTEIN-RELATED-RELATED"/>
    <property type="match status" value="1"/>
</dbReference>
<evidence type="ECO:0000259" key="3">
    <source>
        <dbReference type="PROSITE" id="PS50943"/>
    </source>
</evidence>
<keyword evidence="2" id="KW-0472">Membrane</keyword>
<evidence type="ECO:0000313" key="5">
    <source>
        <dbReference type="Proteomes" id="UP000029579"/>
    </source>
</evidence>
<evidence type="ECO:0000256" key="2">
    <source>
        <dbReference type="SAM" id="Phobius"/>
    </source>
</evidence>
<gene>
    <name evidence="4" type="ORF">HMPREF1630_04620</name>
</gene>
<sequence>MKIGDKLKNARLHKKLTQEEAAEKLFVSRQSISNWENNKTYPDIGNVIALSDLYQISLDELLKGSDNFMKHLEESTDIVKSNKKLIFIIVIALIAMIIMALFTEFLPEKVLLISIFSLAVIVTGLVYSEIIKRF</sequence>
<feature type="transmembrane region" description="Helical" evidence="2">
    <location>
        <begin position="85"/>
        <end position="103"/>
    </location>
</feature>
<keyword evidence="2" id="KW-1133">Transmembrane helix</keyword>
<proteinExistence type="predicted"/>
<evidence type="ECO:0000256" key="1">
    <source>
        <dbReference type="ARBA" id="ARBA00023125"/>
    </source>
</evidence>
<dbReference type="Proteomes" id="UP000029579">
    <property type="component" value="Unassembled WGS sequence"/>
</dbReference>
<keyword evidence="2" id="KW-0812">Transmembrane</keyword>
<dbReference type="Pfam" id="PF01381">
    <property type="entry name" value="HTH_3"/>
    <property type="match status" value="1"/>
</dbReference>
<dbReference type="SMART" id="SM00530">
    <property type="entry name" value="HTH_XRE"/>
    <property type="match status" value="1"/>
</dbReference>
<dbReference type="InterPro" id="IPR001387">
    <property type="entry name" value="Cro/C1-type_HTH"/>
</dbReference>
<evidence type="ECO:0000313" key="4">
    <source>
        <dbReference type="EMBL" id="KGF04300.1"/>
    </source>
</evidence>
<comment type="caution">
    <text evidence="4">The sequence shown here is derived from an EMBL/GenBank/DDBJ whole genome shotgun (WGS) entry which is preliminary data.</text>
</comment>
<feature type="domain" description="HTH cro/C1-type" evidence="3">
    <location>
        <begin position="7"/>
        <end position="61"/>
    </location>
</feature>
<feature type="transmembrane region" description="Helical" evidence="2">
    <location>
        <begin position="109"/>
        <end position="128"/>
    </location>
</feature>
<name>A0A095X2P6_9FIRM</name>
<dbReference type="GO" id="GO:0003677">
    <property type="term" value="F:DNA binding"/>
    <property type="evidence" value="ECO:0007669"/>
    <property type="project" value="UniProtKB-KW"/>
</dbReference>
<dbReference type="PANTHER" id="PTHR46558:SF15">
    <property type="entry name" value="HELIX-TURN-HELIX DOMAIN PROTEIN"/>
    <property type="match status" value="1"/>
</dbReference>
<dbReference type="AlphaFoldDB" id="A0A095X2P6"/>
<dbReference type="RefSeq" id="WP_037327463.1">
    <property type="nucleotide sequence ID" value="NZ_JRMW01000032.1"/>
</dbReference>
<dbReference type="InterPro" id="IPR010982">
    <property type="entry name" value="Lambda_DNA-bd_dom_sf"/>
</dbReference>
<dbReference type="Gene3D" id="1.10.260.40">
    <property type="entry name" value="lambda repressor-like DNA-binding domains"/>
    <property type="match status" value="1"/>
</dbReference>
<dbReference type="SUPFAM" id="SSF47413">
    <property type="entry name" value="lambda repressor-like DNA-binding domains"/>
    <property type="match status" value="1"/>
</dbReference>
<dbReference type="OrthoDB" id="9815852at2"/>
<dbReference type="CDD" id="cd00093">
    <property type="entry name" value="HTH_XRE"/>
    <property type="match status" value="1"/>
</dbReference>
<organism evidence="4 5">
    <name type="scientific">Anaerococcus lactolyticus S7-1-13</name>
    <dbReference type="NCBI Taxonomy" id="1284686"/>
    <lineage>
        <taxon>Bacteria</taxon>
        <taxon>Bacillati</taxon>
        <taxon>Bacillota</taxon>
        <taxon>Tissierellia</taxon>
        <taxon>Tissierellales</taxon>
        <taxon>Peptoniphilaceae</taxon>
        <taxon>Anaerococcus</taxon>
    </lineage>
</organism>
<dbReference type="PROSITE" id="PS50943">
    <property type="entry name" value="HTH_CROC1"/>
    <property type="match status" value="1"/>
</dbReference>
<dbReference type="EMBL" id="JRMW01000032">
    <property type="protein sequence ID" value="KGF04300.1"/>
    <property type="molecule type" value="Genomic_DNA"/>
</dbReference>
<dbReference type="eggNOG" id="COG1476">
    <property type="taxonomic scope" value="Bacteria"/>
</dbReference>
<protein>
    <submittedName>
        <fullName evidence="4">XRE family transcriptional regulator</fullName>
    </submittedName>
</protein>